<comment type="caution">
    <text evidence="2">The sequence shown here is derived from an EMBL/GenBank/DDBJ whole genome shotgun (WGS) entry which is preliminary data.</text>
</comment>
<keyword evidence="1" id="KW-1133">Transmembrane helix</keyword>
<name>A0ABD5ZET7_9EURY</name>
<organism evidence="2 3">
    <name type="scientific">Haloferax namakaokahaiae</name>
    <dbReference type="NCBI Taxonomy" id="1748331"/>
    <lineage>
        <taxon>Archaea</taxon>
        <taxon>Methanobacteriati</taxon>
        <taxon>Methanobacteriota</taxon>
        <taxon>Stenosarchaea group</taxon>
        <taxon>Halobacteria</taxon>
        <taxon>Halobacteriales</taxon>
        <taxon>Haloferacaceae</taxon>
        <taxon>Haloferax</taxon>
    </lineage>
</organism>
<evidence type="ECO:0000313" key="2">
    <source>
        <dbReference type="EMBL" id="MFC7203440.1"/>
    </source>
</evidence>
<proteinExistence type="predicted"/>
<dbReference type="RefSeq" id="WP_390222782.1">
    <property type="nucleotide sequence ID" value="NZ_JBHTAA010000005.1"/>
</dbReference>
<evidence type="ECO:0008006" key="4">
    <source>
        <dbReference type="Google" id="ProtNLM"/>
    </source>
</evidence>
<feature type="transmembrane region" description="Helical" evidence="1">
    <location>
        <begin position="47"/>
        <end position="68"/>
    </location>
</feature>
<feature type="transmembrane region" description="Helical" evidence="1">
    <location>
        <begin position="12"/>
        <end position="35"/>
    </location>
</feature>
<protein>
    <recommendedName>
        <fullName evidence="4">Cox cluster protein</fullName>
    </recommendedName>
</protein>
<evidence type="ECO:0000313" key="3">
    <source>
        <dbReference type="Proteomes" id="UP001596481"/>
    </source>
</evidence>
<dbReference type="Proteomes" id="UP001596481">
    <property type="component" value="Unassembled WGS sequence"/>
</dbReference>
<evidence type="ECO:0000256" key="1">
    <source>
        <dbReference type="SAM" id="Phobius"/>
    </source>
</evidence>
<sequence>MTAPTDADEGTSIAIAVGYALLFSVPIGVGVTLMMTKVVAGPLTTPLVVGPGLAIAVVVFALVVVAAVTGEETIHADPATNGDEHA</sequence>
<keyword evidence="3" id="KW-1185">Reference proteome</keyword>
<dbReference type="AlphaFoldDB" id="A0ABD5ZET7"/>
<keyword evidence="1" id="KW-0812">Transmembrane</keyword>
<dbReference type="EMBL" id="JBHTAA010000005">
    <property type="protein sequence ID" value="MFC7203440.1"/>
    <property type="molecule type" value="Genomic_DNA"/>
</dbReference>
<gene>
    <name evidence="2" type="ORF">ACFQJC_07945</name>
</gene>
<accession>A0ABD5ZET7</accession>
<keyword evidence="1" id="KW-0472">Membrane</keyword>
<reference evidence="2 3" key="1">
    <citation type="journal article" date="2019" name="Int. J. Syst. Evol. Microbiol.">
        <title>The Global Catalogue of Microorganisms (GCM) 10K type strain sequencing project: providing services to taxonomists for standard genome sequencing and annotation.</title>
        <authorList>
            <consortium name="The Broad Institute Genomics Platform"/>
            <consortium name="The Broad Institute Genome Sequencing Center for Infectious Disease"/>
            <person name="Wu L."/>
            <person name="Ma J."/>
        </authorList>
    </citation>
    <scope>NUCLEOTIDE SEQUENCE [LARGE SCALE GENOMIC DNA]</scope>
    <source>
        <strain evidence="2 3">DSM 29988</strain>
    </source>
</reference>